<evidence type="ECO:0000313" key="2">
    <source>
        <dbReference type="Proteomes" id="UP000799777"/>
    </source>
</evidence>
<dbReference type="AlphaFoldDB" id="A0A9P4LGN6"/>
<protein>
    <submittedName>
        <fullName evidence="1">Uncharacterized protein</fullName>
    </submittedName>
</protein>
<gene>
    <name evidence="1" type="ORF">EK21DRAFT_94666</name>
</gene>
<evidence type="ECO:0000313" key="1">
    <source>
        <dbReference type="EMBL" id="KAF2023747.1"/>
    </source>
</evidence>
<keyword evidence="2" id="KW-1185">Reference proteome</keyword>
<organism evidence="1 2">
    <name type="scientific">Setomelanomma holmii</name>
    <dbReference type="NCBI Taxonomy" id="210430"/>
    <lineage>
        <taxon>Eukaryota</taxon>
        <taxon>Fungi</taxon>
        <taxon>Dikarya</taxon>
        <taxon>Ascomycota</taxon>
        <taxon>Pezizomycotina</taxon>
        <taxon>Dothideomycetes</taxon>
        <taxon>Pleosporomycetidae</taxon>
        <taxon>Pleosporales</taxon>
        <taxon>Pleosporineae</taxon>
        <taxon>Phaeosphaeriaceae</taxon>
        <taxon>Setomelanomma</taxon>
    </lineage>
</organism>
<proteinExistence type="predicted"/>
<dbReference type="EMBL" id="ML978327">
    <property type="protein sequence ID" value="KAF2023747.1"/>
    <property type="molecule type" value="Genomic_DNA"/>
</dbReference>
<dbReference type="Proteomes" id="UP000799777">
    <property type="component" value="Unassembled WGS sequence"/>
</dbReference>
<reference evidence="1" key="1">
    <citation type="journal article" date="2020" name="Stud. Mycol.">
        <title>101 Dothideomycetes genomes: a test case for predicting lifestyles and emergence of pathogens.</title>
        <authorList>
            <person name="Haridas S."/>
            <person name="Albert R."/>
            <person name="Binder M."/>
            <person name="Bloem J."/>
            <person name="Labutti K."/>
            <person name="Salamov A."/>
            <person name="Andreopoulos B."/>
            <person name="Baker S."/>
            <person name="Barry K."/>
            <person name="Bills G."/>
            <person name="Bluhm B."/>
            <person name="Cannon C."/>
            <person name="Castanera R."/>
            <person name="Culley D."/>
            <person name="Daum C."/>
            <person name="Ezra D."/>
            <person name="Gonzalez J."/>
            <person name="Henrissat B."/>
            <person name="Kuo A."/>
            <person name="Liang C."/>
            <person name="Lipzen A."/>
            <person name="Lutzoni F."/>
            <person name="Magnuson J."/>
            <person name="Mondo S."/>
            <person name="Nolan M."/>
            <person name="Ohm R."/>
            <person name="Pangilinan J."/>
            <person name="Park H.-J."/>
            <person name="Ramirez L."/>
            <person name="Alfaro M."/>
            <person name="Sun H."/>
            <person name="Tritt A."/>
            <person name="Yoshinaga Y."/>
            <person name="Zwiers L.-H."/>
            <person name="Turgeon B."/>
            <person name="Goodwin S."/>
            <person name="Spatafora J."/>
            <person name="Crous P."/>
            <person name="Grigoriev I."/>
        </authorList>
    </citation>
    <scope>NUCLEOTIDE SEQUENCE</scope>
    <source>
        <strain evidence="1">CBS 110217</strain>
    </source>
</reference>
<accession>A0A9P4LGN6</accession>
<dbReference type="OrthoDB" id="4192220at2759"/>
<sequence length="282" mass="31328">MTIWIPWGQTPDTNSFALAAASLLNASLYNPTAILLVHQIDHMHTDRTSITTPPSNIYKSFTWTPISNVSAAIRTRLNAFAFSPISGHCTTSHPTPLASAQYDNFLSGATSTTQCTESLAQKITRLTPLRRFHLSPPSPHSNTSTTTAYTFFAIHTLEAALTWTQRRHDCYRFPLSESDGLGKMYWKRRSSTDADEDAKKLWYCESPGCGERRGLLGLRGHIMYAHAEQPWWDAGDAGGRRIGWACPYVGCVRIGKLGFGSEEELAEHLAGHQRRPSSSVEE</sequence>
<name>A0A9P4LGN6_9PLEO</name>
<comment type="caution">
    <text evidence="1">The sequence shown here is derived from an EMBL/GenBank/DDBJ whole genome shotgun (WGS) entry which is preliminary data.</text>
</comment>